<organism evidence="3 4">
    <name type="scientific">Mucor saturninus</name>
    <dbReference type="NCBI Taxonomy" id="64648"/>
    <lineage>
        <taxon>Eukaryota</taxon>
        <taxon>Fungi</taxon>
        <taxon>Fungi incertae sedis</taxon>
        <taxon>Mucoromycota</taxon>
        <taxon>Mucoromycotina</taxon>
        <taxon>Mucoromycetes</taxon>
        <taxon>Mucorales</taxon>
        <taxon>Mucorineae</taxon>
        <taxon>Mucoraceae</taxon>
        <taxon>Mucor</taxon>
    </lineage>
</organism>
<reference evidence="3" key="1">
    <citation type="submission" date="2020-12" db="EMBL/GenBank/DDBJ databases">
        <title>Metabolic potential, ecology and presence of endohyphal bacteria is reflected in genomic diversity of Mucoromycotina.</title>
        <authorList>
            <person name="Muszewska A."/>
            <person name="Okrasinska A."/>
            <person name="Steczkiewicz K."/>
            <person name="Drgas O."/>
            <person name="Orlowska M."/>
            <person name="Perlinska-Lenart U."/>
            <person name="Aleksandrzak-Piekarczyk T."/>
            <person name="Szatraj K."/>
            <person name="Zielenkiewicz U."/>
            <person name="Pilsyk S."/>
            <person name="Malc E."/>
            <person name="Mieczkowski P."/>
            <person name="Kruszewska J.S."/>
            <person name="Biernat P."/>
            <person name="Pawlowska J."/>
        </authorList>
    </citation>
    <scope>NUCLEOTIDE SEQUENCE</scope>
    <source>
        <strain evidence="3">WA0000017839</strain>
    </source>
</reference>
<evidence type="ECO:0000313" key="4">
    <source>
        <dbReference type="Proteomes" id="UP000603453"/>
    </source>
</evidence>
<comment type="caution">
    <text evidence="3">The sequence shown here is derived from an EMBL/GenBank/DDBJ whole genome shotgun (WGS) entry which is preliminary data.</text>
</comment>
<sequence>MASWGALPFEILYCILTQVDQLDLGSCLYTCRSWHLATQGLIYNSVKLSSPKQLTSFADAMTRYNGPSQMVKKITISFPLFTSDRSLADIFRSCRFIKTMDPVHFRSPVAATAFYTTLMQHPCPLLENIPFPEDGDTATIYAQAAWHLRDRLLRLMIWDHLHHYQDSLVAFSRLKYLLCHVSGDTMYDTDRLIQTSRSLRSVEINQRTRMDETWHDEDHHERTPCRHIKEWIGSGLILPSRRLLLWLMHVFPNLEYLHIFFAMNTLKSQLSVENVLTTDIAVQFMLHTYRNIPTLNLEQMYVLQGTEVAGGFLKKSGFDGTLEIRYENDYHHPEHVSLTHTKILVKCVQPLHTPYTILPHRDLIRRFGRQLTGFVLDFGDAYTLYLGDGEVHRNDVHGYCLDYVLKHCPQLRTLELRNFLFWHCDNDSLPMVLCRTLHTLVFDCCVFSNTALEEISKRLPYLGHLSILDSDFEYDSIWEMPMYDTGFDVLHCMDTGHEDSEDDYHEFHLCLEMEQQTLFYWGHDRHGVVQMEEDTMYHHTFDMDDKLTIRIACKSITAFHLDIPNIKTLIKYPGQPNQQIFVHPSDAYFLETSPIISQRNS</sequence>
<keyword evidence="1" id="KW-0732">Signal</keyword>
<dbReference type="InterPro" id="IPR036047">
    <property type="entry name" value="F-box-like_dom_sf"/>
</dbReference>
<dbReference type="InterPro" id="IPR001810">
    <property type="entry name" value="F-box_dom"/>
</dbReference>
<dbReference type="OrthoDB" id="2259206at2759"/>
<feature type="domain" description="F-box" evidence="2">
    <location>
        <begin position="4"/>
        <end position="38"/>
    </location>
</feature>
<dbReference type="SUPFAM" id="SSF52047">
    <property type="entry name" value="RNI-like"/>
    <property type="match status" value="1"/>
</dbReference>
<keyword evidence="4" id="KW-1185">Reference proteome</keyword>
<dbReference type="SUPFAM" id="SSF81383">
    <property type="entry name" value="F-box domain"/>
    <property type="match status" value="1"/>
</dbReference>
<dbReference type="CDD" id="cd09917">
    <property type="entry name" value="F-box_SF"/>
    <property type="match status" value="1"/>
</dbReference>
<evidence type="ECO:0000259" key="2">
    <source>
        <dbReference type="Pfam" id="PF12937"/>
    </source>
</evidence>
<dbReference type="AlphaFoldDB" id="A0A8H7QLQ9"/>
<protein>
    <recommendedName>
        <fullName evidence="2">F-box domain-containing protein</fullName>
    </recommendedName>
</protein>
<feature type="signal peptide" evidence="1">
    <location>
        <begin position="1"/>
        <end position="21"/>
    </location>
</feature>
<dbReference type="EMBL" id="JAEPRD010000197">
    <property type="protein sequence ID" value="KAG2194395.1"/>
    <property type="molecule type" value="Genomic_DNA"/>
</dbReference>
<proteinExistence type="predicted"/>
<dbReference type="Gene3D" id="3.80.10.10">
    <property type="entry name" value="Ribonuclease Inhibitor"/>
    <property type="match status" value="1"/>
</dbReference>
<dbReference type="Pfam" id="PF12937">
    <property type="entry name" value="F-box-like"/>
    <property type="match status" value="1"/>
</dbReference>
<feature type="chain" id="PRO_5034963145" description="F-box domain-containing protein" evidence="1">
    <location>
        <begin position="22"/>
        <end position="601"/>
    </location>
</feature>
<name>A0A8H7QLQ9_9FUNG</name>
<evidence type="ECO:0000313" key="3">
    <source>
        <dbReference type="EMBL" id="KAG2194395.1"/>
    </source>
</evidence>
<dbReference type="InterPro" id="IPR032675">
    <property type="entry name" value="LRR_dom_sf"/>
</dbReference>
<gene>
    <name evidence="3" type="ORF">INT47_006710</name>
</gene>
<accession>A0A8H7QLQ9</accession>
<evidence type="ECO:0000256" key="1">
    <source>
        <dbReference type="SAM" id="SignalP"/>
    </source>
</evidence>
<dbReference type="Proteomes" id="UP000603453">
    <property type="component" value="Unassembled WGS sequence"/>
</dbReference>